<dbReference type="EMBL" id="JANIEX010000132">
    <property type="protein sequence ID" value="KAJ3572682.1"/>
    <property type="molecule type" value="Genomic_DNA"/>
</dbReference>
<accession>A0AAD5W0H6</accession>
<feature type="compositionally biased region" description="Polar residues" evidence="1">
    <location>
        <begin position="55"/>
        <end position="68"/>
    </location>
</feature>
<evidence type="ECO:0000313" key="2">
    <source>
        <dbReference type="EMBL" id="KAJ3572682.1"/>
    </source>
</evidence>
<proteinExistence type="predicted"/>
<feature type="compositionally biased region" description="Polar residues" evidence="1">
    <location>
        <begin position="255"/>
        <end position="271"/>
    </location>
</feature>
<feature type="region of interest" description="Disordered" evidence="1">
    <location>
        <begin position="136"/>
        <end position="310"/>
    </location>
</feature>
<feature type="region of interest" description="Disordered" evidence="1">
    <location>
        <begin position="35"/>
        <end position="105"/>
    </location>
</feature>
<feature type="compositionally biased region" description="Acidic residues" evidence="1">
    <location>
        <begin position="78"/>
        <end position="88"/>
    </location>
</feature>
<protein>
    <submittedName>
        <fullName evidence="2">Uncharacterized protein</fullName>
    </submittedName>
</protein>
<evidence type="ECO:0000256" key="1">
    <source>
        <dbReference type="SAM" id="MobiDB-lite"/>
    </source>
</evidence>
<gene>
    <name evidence="2" type="ORF">NP233_g2924</name>
</gene>
<reference evidence="2" key="1">
    <citation type="submission" date="2022-07" db="EMBL/GenBank/DDBJ databases">
        <title>Genome Sequence of Leucocoprinus birnbaumii.</title>
        <authorList>
            <person name="Buettner E."/>
        </authorList>
    </citation>
    <scope>NUCLEOTIDE SEQUENCE</scope>
    <source>
        <strain evidence="2">VT141</strain>
    </source>
</reference>
<feature type="compositionally biased region" description="Polar residues" evidence="1">
    <location>
        <begin position="236"/>
        <end position="245"/>
    </location>
</feature>
<comment type="caution">
    <text evidence="2">The sequence shown here is derived from an EMBL/GenBank/DDBJ whole genome shotgun (WGS) entry which is preliminary data.</text>
</comment>
<feature type="compositionally biased region" description="Polar residues" evidence="1">
    <location>
        <begin position="211"/>
        <end position="220"/>
    </location>
</feature>
<keyword evidence="3" id="KW-1185">Reference proteome</keyword>
<sequence length="474" mass="51119">MHPTNISFDGATDFEITGGNFGTVQGDLRTINVAARRSRSHSSTRRAGPRHQRSSTETDYSGYATRTPSVTSTSSLESVEEFGDEAGQESDYSSPPSSFDMHEIDSTMSSLGGSFVHLPRPFARVSSSPLSPVIVASSAQRPAVPSTFEHRRNHRSDSSASVRSTPTNRSTRSSYRGGDSTTSPFARPSNPEPGQAPGVPPPSSTPTSRSNLALSTSSNDGDVRTPRSRPDALASSPRSNRGTTQHSSRSHRSSVPTPSGTVYTPPSSRHSATNRDAVPLTVQSSNREIHSSPLLATPASNHTRLAPPEQTPHSVENFYANTLPNRHSVLSSPATLAPEGNNRVFSSSSGESNHAMFNGHNMSSREITVSMTPSPSPSGPPFDPTLHYRRGSMDVRSPYPTMHTAPFPSAVWPPNPTSHHSHQWAGQQMTQPYAQPMPFHGPVHNGYGTPFQIYPTQNYPMGWGGAPYGWYPPR</sequence>
<feature type="compositionally biased region" description="Low complexity" evidence="1">
    <location>
        <begin position="161"/>
        <end position="174"/>
    </location>
</feature>
<dbReference type="Proteomes" id="UP001213000">
    <property type="component" value="Unassembled WGS sequence"/>
</dbReference>
<feature type="compositionally biased region" description="Basic and acidic residues" evidence="1">
    <location>
        <begin position="221"/>
        <end position="230"/>
    </location>
</feature>
<feature type="compositionally biased region" description="Basic residues" evidence="1">
    <location>
        <begin position="36"/>
        <end position="53"/>
    </location>
</feature>
<organism evidence="2 3">
    <name type="scientific">Leucocoprinus birnbaumii</name>
    <dbReference type="NCBI Taxonomy" id="56174"/>
    <lineage>
        <taxon>Eukaryota</taxon>
        <taxon>Fungi</taxon>
        <taxon>Dikarya</taxon>
        <taxon>Basidiomycota</taxon>
        <taxon>Agaricomycotina</taxon>
        <taxon>Agaricomycetes</taxon>
        <taxon>Agaricomycetidae</taxon>
        <taxon>Agaricales</taxon>
        <taxon>Agaricineae</taxon>
        <taxon>Agaricaceae</taxon>
        <taxon>Leucocoprinus</taxon>
    </lineage>
</organism>
<evidence type="ECO:0000313" key="3">
    <source>
        <dbReference type="Proteomes" id="UP001213000"/>
    </source>
</evidence>
<dbReference type="AlphaFoldDB" id="A0AAD5W0H6"/>
<name>A0AAD5W0H6_9AGAR</name>